<feature type="repeat" description="PPR" evidence="2">
    <location>
        <begin position="575"/>
        <end position="609"/>
    </location>
</feature>
<protein>
    <recommendedName>
        <fullName evidence="6">Pentatricopeptide repeat-containing protein</fullName>
    </recommendedName>
</protein>
<evidence type="ECO:0000256" key="1">
    <source>
        <dbReference type="ARBA" id="ARBA00022737"/>
    </source>
</evidence>
<sequence length="831" mass="93257">MFASRTICSRCSSQLRSAAVPRLAIAARFATLADAPDSHPHQPHHSHRPARTRSAAFKDTSQDPAVALFNDVVSPAAAADDQDLAPPVLSELELVAKLDKLTQRDLSLKDEYDAFRSEIWPSVREMRGQVSKPIYLAVTLLLGKFRSHVASVGTIPGISVEISKMYGVLGKWDPVIRNDLVLGLCLVLRERKNPSSVRGVLMDELVTLWKHISQLKRTGEALQEPRFVLPSAQDLLKDLNRRSKKLPADEVRALTTQRAFSSIFLLFPPSQAEAMLPGLLATVAVLSDMRYSSSILQTEAAPLLNLVRLVVSKLGGLTEDDVTEIFKKKSEFSMPKQNKLRGYVLSQLPYMTKMLLYQSDKWQNGLDTSVDPEMARQVGLSNFHKQLQVAYRSRNTGAVISIWQNLNSSLQDHPKLRQAIRDDPHFLDYWIFVWCGIRRAGRVQETIELMKELGIEPTVKTYTSMLHGWKMCKDLAKIEALWGQLVQSGAKLDLVIWTERISALIEGGRPELGVKALGEMVETWKKAVREDRQEDAVEPTIAAVNAAFTGLIRHGDHQQAHEVLAWAGSEGFLPDIRTYNILIRESLRADHHEETRDLLRVMKEQKVQPDSATFTILLEGAISQIGEHSTVEEQLQAVSQVFEDMEDANLKPNQETYAKMLYAVTGLPNVSDEAVAAVQNHMRGRGLTVTPQMVTILVERELTHNPPDIGAIQQLLRDHNLKSTDQGDQTLWERVMSAHAIAGDPVEAMAIFDSLADAGRPVTSLPCLTDMMRAVVEKRDQQAAQRIVDVTLAYTRERGEENDRYWRHHFWYLARENGLLHGAKLPHQLMS</sequence>
<gene>
    <name evidence="4" type="ORF">AK830_g6912</name>
</gene>
<evidence type="ECO:0008006" key="6">
    <source>
        <dbReference type="Google" id="ProtNLM"/>
    </source>
</evidence>
<dbReference type="PANTHER" id="PTHR47939">
    <property type="entry name" value="MEMBRANE-ASSOCIATED SALT-INDUCIBLE PROTEIN-LIKE"/>
    <property type="match status" value="1"/>
</dbReference>
<keyword evidence="1" id="KW-0677">Repeat</keyword>
<dbReference type="PROSITE" id="PS51375">
    <property type="entry name" value="PPR"/>
    <property type="match status" value="1"/>
</dbReference>
<feature type="region of interest" description="Disordered" evidence="3">
    <location>
        <begin position="35"/>
        <end position="57"/>
    </location>
</feature>
<organism evidence="4 5">
    <name type="scientific">Neonectria ditissima</name>
    <dbReference type="NCBI Taxonomy" id="78410"/>
    <lineage>
        <taxon>Eukaryota</taxon>
        <taxon>Fungi</taxon>
        <taxon>Dikarya</taxon>
        <taxon>Ascomycota</taxon>
        <taxon>Pezizomycotina</taxon>
        <taxon>Sordariomycetes</taxon>
        <taxon>Hypocreomycetidae</taxon>
        <taxon>Hypocreales</taxon>
        <taxon>Nectriaceae</taxon>
        <taxon>Neonectria</taxon>
    </lineage>
</organism>
<comment type="caution">
    <text evidence="4">The sequence shown here is derived from an EMBL/GenBank/DDBJ whole genome shotgun (WGS) entry which is preliminary data.</text>
</comment>
<evidence type="ECO:0000256" key="3">
    <source>
        <dbReference type="SAM" id="MobiDB-lite"/>
    </source>
</evidence>
<dbReference type="AlphaFoldDB" id="A0A0N8H6Q5"/>
<dbReference type="Pfam" id="PF13812">
    <property type="entry name" value="PPR_3"/>
    <property type="match status" value="1"/>
</dbReference>
<reference evidence="4 5" key="1">
    <citation type="submission" date="2015-09" db="EMBL/GenBank/DDBJ databases">
        <title>Draft genome of a European isolate of the apple canker pathogen Neonectria ditissima.</title>
        <authorList>
            <person name="Gomez-Cortecero A."/>
            <person name="Harrison R.J."/>
            <person name="Armitage A.D."/>
        </authorList>
    </citation>
    <scope>NUCLEOTIDE SEQUENCE [LARGE SCALE GENOMIC DNA]</scope>
    <source>
        <strain evidence="4 5">R09/05</strain>
    </source>
</reference>
<dbReference type="InterPro" id="IPR002885">
    <property type="entry name" value="PPR_rpt"/>
</dbReference>
<evidence type="ECO:0000313" key="4">
    <source>
        <dbReference type="EMBL" id="KPM39628.1"/>
    </source>
</evidence>
<name>A0A0N8H6Q5_9HYPO</name>
<dbReference type="OrthoDB" id="185373at2759"/>
<dbReference type="NCBIfam" id="TIGR00756">
    <property type="entry name" value="PPR"/>
    <property type="match status" value="1"/>
</dbReference>
<dbReference type="PANTHER" id="PTHR47939:SF13">
    <property type="entry name" value="OS03G0201400 PROTEIN"/>
    <property type="match status" value="1"/>
</dbReference>
<dbReference type="EMBL" id="LKCW01000101">
    <property type="protein sequence ID" value="KPM39628.1"/>
    <property type="molecule type" value="Genomic_DNA"/>
</dbReference>
<accession>A0A0N8H6Q5</accession>
<keyword evidence="5" id="KW-1185">Reference proteome</keyword>
<dbReference type="InterPro" id="IPR050667">
    <property type="entry name" value="PPR-containing_protein"/>
</dbReference>
<evidence type="ECO:0000256" key="2">
    <source>
        <dbReference type="PROSITE-ProRule" id="PRU00708"/>
    </source>
</evidence>
<feature type="compositionally biased region" description="Basic residues" evidence="3">
    <location>
        <begin position="41"/>
        <end position="51"/>
    </location>
</feature>
<proteinExistence type="predicted"/>
<dbReference type="InterPro" id="IPR011990">
    <property type="entry name" value="TPR-like_helical_dom_sf"/>
</dbReference>
<evidence type="ECO:0000313" key="5">
    <source>
        <dbReference type="Proteomes" id="UP000050424"/>
    </source>
</evidence>
<dbReference type="STRING" id="78410.A0A0N8H6Q5"/>
<dbReference type="Proteomes" id="UP000050424">
    <property type="component" value="Unassembled WGS sequence"/>
</dbReference>
<dbReference type="Gene3D" id="1.25.40.10">
    <property type="entry name" value="Tetratricopeptide repeat domain"/>
    <property type="match status" value="3"/>
</dbReference>